<dbReference type="InterPro" id="IPR052648">
    <property type="entry name" value="Ser-tRNA(Sec)_kinase"/>
</dbReference>
<dbReference type="InterPro" id="IPR027417">
    <property type="entry name" value="P-loop_NTPase"/>
</dbReference>
<gene>
    <name evidence="1" type="primary">Pstk</name>
    <name evidence="1" type="ORF">GTO95_0017447</name>
</gene>
<accession>A0A8J7P2Z9</accession>
<keyword evidence="1" id="KW-0418">Kinase</keyword>
<dbReference type="Gene3D" id="3.40.50.300">
    <property type="entry name" value="P-loop containing nucleotide triphosphate hydrolases"/>
    <property type="match status" value="1"/>
</dbReference>
<reference evidence="1" key="1">
    <citation type="journal article" date="2021" name="Cell">
        <title>Tracing the genetic footprints of vertebrate landing in non-teleost ray-finned fishes.</title>
        <authorList>
            <person name="Bi X."/>
            <person name="Wang K."/>
            <person name="Yang L."/>
            <person name="Pan H."/>
            <person name="Jiang H."/>
            <person name="Wei Q."/>
            <person name="Fang M."/>
            <person name="Yu H."/>
            <person name="Zhu C."/>
            <person name="Cai Y."/>
            <person name="He Y."/>
            <person name="Gan X."/>
            <person name="Zeng H."/>
            <person name="Yu D."/>
            <person name="Zhu Y."/>
            <person name="Jiang H."/>
            <person name="Qiu Q."/>
            <person name="Yang H."/>
            <person name="Zhang Y.E."/>
            <person name="Wang W."/>
            <person name="Zhu M."/>
            <person name="He S."/>
            <person name="Zhang G."/>
        </authorList>
    </citation>
    <scope>NUCLEOTIDE SEQUENCE</scope>
    <source>
        <strain evidence="1">Allg_001</strain>
    </source>
</reference>
<dbReference type="PANTHER" id="PTHR20873:SF0">
    <property type="entry name" value="L-SERYL-TRNA(SEC) KINASE"/>
    <property type="match status" value="1"/>
</dbReference>
<dbReference type="AlphaFoldDB" id="A0A8J7P2Z9"/>
<dbReference type="Pfam" id="PF13671">
    <property type="entry name" value="AAA_33"/>
    <property type="match status" value="1"/>
</dbReference>
<feature type="non-terminal residue" evidence="1">
    <location>
        <position position="223"/>
    </location>
</feature>
<keyword evidence="2" id="KW-1185">Reference proteome</keyword>
<evidence type="ECO:0000313" key="2">
    <source>
        <dbReference type="Proteomes" id="UP000736164"/>
    </source>
</evidence>
<protein>
    <submittedName>
        <fullName evidence="1">PSTK kinase</fullName>
    </submittedName>
</protein>
<dbReference type="EMBL" id="JAAWVO010070998">
    <property type="protein sequence ID" value="MBN3324522.1"/>
    <property type="molecule type" value="Genomic_DNA"/>
</dbReference>
<comment type="caution">
    <text evidence="1">The sequence shown here is derived from an EMBL/GenBank/DDBJ whole genome shotgun (WGS) entry which is preliminary data.</text>
</comment>
<proteinExistence type="predicted"/>
<organism evidence="1 2">
    <name type="scientific">Atractosteus spatula</name>
    <name type="common">Alligator gar</name>
    <name type="synonym">Lepisosteus spatula</name>
    <dbReference type="NCBI Taxonomy" id="7917"/>
    <lineage>
        <taxon>Eukaryota</taxon>
        <taxon>Metazoa</taxon>
        <taxon>Chordata</taxon>
        <taxon>Craniata</taxon>
        <taxon>Vertebrata</taxon>
        <taxon>Euteleostomi</taxon>
        <taxon>Actinopterygii</taxon>
        <taxon>Neopterygii</taxon>
        <taxon>Holostei</taxon>
        <taxon>Semionotiformes</taxon>
        <taxon>Lepisosteidae</taxon>
        <taxon>Atractosteus</taxon>
    </lineage>
</organism>
<dbReference type="Proteomes" id="UP000736164">
    <property type="component" value="Unassembled WGS sequence"/>
</dbReference>
<dbReference type="PANTHER" id="PTHR20873">
    <property type="entry name" value="L-SERYL-TRNA(SEC) KINASE"/>
    <property type="match status" value="1"/>
</dbReference>
<dbReference type="GO" id="GO:0016301">
    <property type="term" value="F:kinase activity"/>
    <property type="evidence" value="ECO:0007669"/>
    <property type="project" value="UniProtKB-KW"/>
</dbReference>
<feature type="non-terminal residue" evidence="1">
    <location>
        <position position="1"/>
    </location>
</feature>
<dbReference type="GO" id="GO:0000049">
    <property type="term" value="F:tRNA binding"/>
    <property type="evidence" value="ECO:0007669"/>
    <property type="project" value="TreeGrafter"/>
</dbReference>
<name>A0A8J7P2Z9_ATRSP</name>
<sequence>MSAAAAPGGRERVCLCLLCGLPAAGKSTLARALAGALKQSGWDCLVLSYDELIPEEAFDWKLHRQKVLRYLDDFLQRSPRDALGVSGLQSNREGETWRRFVHCVQQQRQLQRLQNHSDPLRSTASQPCTTPLLILLDDNFFYQSMRYEVYQLARKHSLGFCQLYLYCEVTSCLSRNQQRQCPLPDKVIVEMAQRMEPPDLNRNPWEQNSLVLSSTDCTTQESM</sequence>
<dbReference type="SUPFAM" id="SSF52540">
    <property type="entry name" value="P-loop containing nucleoside triphosphate hydrolases"/>
    <property type="match status" value="1"/>
</dbReference>
<evidence type="ECO:0000313" key="1">
    <source>
        <dbReference type="EMBL" id="MBN3324522.1"/>
    </source>
</evidence>
<keyword evidence="1" id="KW-0808">Transferase</keyword>